<accession>A0AAP6ZZT7</accession>
<comment type="caution">
    <text evidence="1">The sequence shown here is derived from an EMBL/GenBank/DDBJ whole genome shotgun (WGS) entry which is preliminary data.</text>
</comment>
<dbReference type="PANTHER" id="PTHR34822">
    <property type="entry name" value="GRPB DOMAIN PROTEIN (AFU_ORTHOLOGUE AFUA_1G01530)"/>
    <property type="match status" value="1"/>
</dbReference>
<organism evidence="1 2">
    <name type="scientific">Paenibacillus alvei</name>
    <name type="common">Bacillus alvei</name>
    <dbReference type="NCBI Taxonomy" id="44250"/>
    <lineage>
        <taxon>Bacteria</taxon>
        <taxon>Bacillati</taxon>
        <taxon>Bacillota</taxon>
        <taxon>Bacilli</taxon>
        <taxon>Bacillales</taxon>
        <taxon>Paenibacillaceae</taxon>
        <taxon>Paenibacillus</taxon>
    </lineage>
</organism>
<dbReference type="AlphaFoldDB" id="A0AAP6ZZT7"/>
<dbReference type="Pfam" id="PF04229">
    <property type="entry name" value="GrpB"/>
    <property type="match status" value="1"/>
</dbReference>
<protein>
    <submittedName>
        <fullName evidence="1">GrpB family protein</fullName>
    </submittedName>
</protein>
<evidence type="ECO:0000313" key="2">
    <source>
        <dbReference type="Proteomes" id="UP000552038"/>
    </source>
</evidence>
<dbReference type="EMBL" id="JABFOR010000034">
    <property type="protein sequence ID" value="NOJ72990.1"/>
    <property type="molecule type" value="Genomic_DNA"/>
</dbReference>
<gene>
    <name evidence="1" type="ORF">HMI46_20845</name>
</gene>
<name>A0AAP6ZZT7_PAEAL</name>
<dbReference type="Proteomes" id="UP000552038">
    <property type="component" value="Unassembled WGS sequence"/>
</dbReference>
<dbReference type="InterPro" id="IPR007344">
    <property type="entry name" value="GrpB/CoaE"/>
</dbReference>
<dbReference type="SUPFAM" id="SSF81301">
    <property type="entry name" value="Nucleotidyltransferase"/>
    <property type="match status" value="1"/>
</dbReference>
<proteinExistence type="predicted"/>
<dbReference type="Gene3D" id="3.30.460.10">
    <property type="entry name" value="Beta Polymerase, domain 2"/>
    <property type="match status" value="1"/>
</dbReference>
<reference evidence="1 2" key="1">
    <citation type="submission" date="2020-05" db="EMBL/GenBank/DDBJ databases">
        <title>Whole genome sequencing and identification of novel metabolites from Paenibacillus alvei strain JR949.</title>
        <authorList>
            <person name="Rajendhran J."/>
            <person name="Sree Pranav P."/>
            <person name="Mahalakshmi B."/>
            <person name="Karthikeyan R."/>
        </authorList>
    </citation>
    <scope>NUCLEOTIDE SEQUENCE [LARGE SCALE GENOMIC DNA]</scope>
    <source>
        <strain evidence="1 2">JR949</strain>
    </source>
</reference>
<sequence>MEIEIVPYHSSWKTEFLESGRRIRGALGDAAARIYHIGSTSVEGLAAKPIIDIQISVRSWDDFEHMVHQFKSIGYIHRADNSDKTKRYFREAPGEKRMRFHEAIQLSSACKIGS</sequence>
<dbReference type="PANTHER" id="PTHR34822:SF1">
    <property type="entry name" value="GRPB FAMILY PROTEIN"/>
    <property type="match status" value="1"/>
</dbReference>
<evidence type="ECO:0000313" key="1">
    <source>
        <dbReference type="EMBL" id="NOJ72990.1"/>
    </source>
</evidence>
<dbReference type="RefSeq" id="WP_171418577.1">
    <property type="nucleotide sequence ID" value="NZ_JABFOR010000034.1"/>
</dbReference>
<dbReference type="InterPro" id="IPR043519">
    <property type="entry name" value="NT_sf"/>
</dbReference>